<comment type="caution">
    <text evidence="1">The sequence shown here is derived from an EMBL/GenBank/DDBJ whole genome shotgun (WGS) entry which is preliminary data.</text>
</comment>
<dbReference type="PANTHER" id="PTHR33939:SF1">
    <property type="entry name" value="DUF4371 DOMAIN-CONTAINING PROTEIN"/>
    <property type="match status" value="1"/>
</dbReference>
<reference evidence="1 2" key="1">
    <citation type="journal article" date="2019" name="Commun. Biol.">
        <title>The bagworm genome reveals a unique fibroin gene that provides high tensile strength.</title>
        <authorList>
            <person name="Kono N."/>
            <person name="Nakamura H."/>
            <person name="Ohtoshi R."/>
            <person name="Tomita M."/>
            <person name="Numata K."/>
            <person name="Arakawa K."/>
        </authorList>
    </citation>
    <scope>NUCLEOTIDE SEQUENCE [LARGE SCALE GENOMIC DNA]</scope>
</reference>
<dbReference type="AlphaFoldDB" id="A0A4C1SGS0"/>
<dbReference type="InterPro" id="IPR036397">
    <property type="entry name" value="RNaseH_sf"/>
</dbReference>
<keyword evidence="2" id="KW-1185">Reference proteome</keyword>
<accession>A0A4C1SGS0</accession>
<sequence>MLKTELIALVRRHKPPTPTYALDEMAKEKGHQVLRLPPYHCQYNAIELIWAQIKGKKGRQRTSPSAVITRGARGTAARGLRIRCEKSATPFANPRVLLA</sequence>
<proteinExistence type="predicted"/>
<evidence type="ECO:0008006" key="3">
    <source>
        <dbReference type="Google" id="ProtNLM"/>
    </source>
</evidence>
<gene>
    <name evidence="1" type="ORF">EVAR_102320_1</name>
</gene>
<dbReference type="EMBL" id="BGZK01003348">
    <property type="protein sequence ID" value="GBP00310.1"/>
    <property type="molecule type" value="Genomic_DNA"/>
</dbReference>
<dbReference type="Gene3D" id="3.30.420.10">
    <property type="entry name" value="Ribonuclease H-like superfamily/Ribonuclease H"/>
    <property type="match status" value="1"/>
</dbReference>
<dbReference type="GO" id="GO:0003676">
    <property type="term" value="F:nucleic acid binding"/>
    <property type="evidence" value="ECO:0007669"/>
    <property type="project" value="InterPro"/>
</dbReference>
<dbReference type="Proteomes" id="UP000299102">
    <property type="component" value="Unassembled WGS sequence"/>
</dbReference>
<evidence type="ECO:0000313" key="1">
    <source>
        <dbReference type="EMBL" id="GBP00310.1"/>
    </source>
</evidence>
<organism evidence="1 2">
    <name type="scientific">Eumeta variegata</name>
    <name type="common">Bagworm moth</name>
    <name type="synonym">Eumeta japonica</name>
    <dbReference type="NCBI Taxonomy" id="151549"/>
    <lineage>
        <taxon>Eukaryota</taxon>
        <taxon>Metazoa</taxon>
        <taxon>Ecdysozoa</taxon>
        <taxon>Arthropoda</taxon>
        <taxon>Hexapoda</taxon>
        <taxon>Insecta</taxon>
        <taxon>Pterygota</taxon>
        <taxon>Neoptera</taxon>
        <taxon>Endopterygota</taxon>
        <taxon>Lepidoptera</taxon>
        <taxon>Glossata</taxon>
        <taxon>Ditrysia</taxon>
        <taxon>Tineoidea</taxon>
        <taxon>Psychidae</taxon>
        <taxon>Oiketicinae</taxon>
        <taxon>Eumeta</taxon>
    </lineage>
</organism>
<dbReference type="PANTHER" id="PTHR33939">
    <property type="entry name" value="PROTEIN CBG22215"/>
    <property type="match status" value="1"/>
</dbReference>
<dbReference type="OrthoDB" id="7460492at2759"/>
<evidence type="ECO:0000313" key="2">
    <source>
        <dbReference type="Proteomes" id="UP000299102"/>
    </source>
</evidence>
<protein>
    <recommendedName>
        <fullName evidence="3">Tc1-like transposase DDE domain-containing protein</fullName>
    </recommendedName>
</protein>
<name>A0A4C1SGS0_EUMVA</name>